<dbReference type="OMA" id="WPYINEV"/>
<protein>
    <submittedName>
        <fullName evidence="2">Uncharacterized protein</fullName>
    </submittedName>
</protein>
<evidence type="ECO:0000313" key="3">
    <source>
        <dbReference type="Proteomes" id="UP000054771"/>
    </source>
</evidence>
<reference evidence="3" key="1">
    <citation type="journal article" date="2016" name="Genome Announc.">
        <title>Draft genome sequences of fungus Aspergillus calidoustus.</title>
        <authorList>
            <person name="Horn F."/>
            <person name="Linde J."/>
            <person name="Mattern D.J."/>
            <person name="Walther G."/>
            <person name="Guthke R."/>
            <person name="Scherlach K."/>
            <person name="Martin K."/>
            <person name="Brakhage A.A."/>
            <person name="Petzke L."/>
            <person name="Valiante V."/>
        </authorList>
    </citation>
    <scope>NUCLEOTIDE SEQUENCE [LARGE SCALE GENOMIC DNA]</scope>
    <source>
        <strain evidence="3">SF006504</strain>
    </source>
</reference>
<organism evidence="2 3">
    <name type="scientific">Aspergillus calidoustus</name>
    <dbReference type="NCBI Taxonomy" id="454130"/>
    <lineage>
        <taxon>Eukaryota</taxon>
        <taxon>Fungi</taxon>
        <taxon>Dikarya</taxon>
        <taxon>Ascomycota</taxon>
        <taxon>Pezizomycotina</taxon>
        <taxon>Eurotiomycetes</taxon>
        <taxon>Eurotiomycetidae</taxon>
        <taxon>Eurotiales</taxon>
        <taxon>Aspergillaceae</taxon>
        <taxon>Aspergillus</taxon>
        <taxon>Aspergillus subgen. Nidulantes</taxon>
    </lineage>
</organism>
<proteinExistence type="predicted"/>
<dbReference type="SUPFAM" id="SSF48452">
    <property type="entry name" value="TPR-like"/>
    <property type="match status" value="1"/>
</dbReference>
<dbReference type="PROSITE" id="PS50005">
    <property type="entry name" value="TPR"/>
    <property type="match status" value="1"/>
</dbReference>
<sequence length="877" mass="98760">MTPPHEEDLHHGNNPANLDREIDNLSKRLYEVELYAFERNKGALRVSAHGPTDLSVLVATEMYWQGNTERSESYLKSRHKVSARVEHASFDSYWKKQYMKSLPDTNWAFRDDEDSTLLDVECYTYYESQSCPGTVTLEGFGLECWDAIEPQTISVPVSYVPLPTLPISKLLRRVDELRRGDIELGQDSQKDLWDLLEMLGDEGYELSMPNHAACACMPTQRESQSLITYRIRPYTTRRAPEITLNMPDLYEQLNRRDIMADFGQISSVTMQTYATEGYSLADFIYQMILSKELARRLERYDHVRAYAGFTEKILASLIIADRWFQNTRFVLEDIKEDFSKVHRPETEEERARAEELKVRGNRAMDGKEYEKAAELYEQVIEIDGTNAVYRCNLSAALASLGKHWASQEQAVNATALDPAYAKAWARLGFAEFQLGRTLRAKDAYTRAIEVAGPSATATMKQGLVDAQAKIDATLKAIEDERDRERQDNLRKAHLEEKWDVVGMDLHMRSIVHERQAEGLLVFAEKMKWPYIDEVRDCLETAYKNVQAGLAIDFFLHDWLTGVILPGRWFAFTIMSALIICSPSITDLGVAQYYNSGLSLPDCSYWRVRTVLGRVLASLPGVVSLNGWIGPCPPVQVVGRANDGDSRPRHAKLKAQGVLPSEYITVIEADNLYLERRPEAPPRRPHEEEESYIAEIEDPYYWVSPEPPAEQATICEIKAIRLEALPLNPDITIKVASGELDTAAADKETEYLASIEFQIGGSPGTVTYALLTNPAFVSLESCYPEPNTAHHVHARELPEYQTNVWTVEQLKSFIPGNDSSDMIIINATGKGARTLAQAWCAERGQNAVVRTVGGPCFACAVRAAGKLGLGIGALIWLS</sequence>
<evidence type="ECO:0000256" key="1">
    <source>
        <dbReference type="PROSITE-ProRule" id="PRU00339"/>
    </source>
</evidence>
<dbReference type="OrthoDB" id="20872at2759"/>
<dbReference type="SMART" id="SM00028">
    <property type="entry name" value="TPR"/>
    <property type="match status" value="3"/>
</dbReference>
<accession>A0A0U5GDA8</accession>
<name>A0A0U5GDA8_ASPCI</name>
<dbReference type="PANTHER" id="PTHR42345:SF2">
    <property type="entry name" value="HELICASE-LIKE PROTEIN"/>
    <property type="match status" value="1"/>
</dbReference>
<dbReference type="InterPro" id="IPR011990">
    <property type="entry name" value="TPR-like_helical_dom_sf"/>
</dbReference>
<evidence type="ECO:0000313" key="2">
    <source>
        <dbReference type="EMBL" id="CEL09207.1"/>
    </source>
</evidence>
<dbReference type="AlphaFoldDB" id="A0A0U5GDA8"/>
<dbReference type="InterPro" id="IPR019734">
    <property type="entry name" value="TPR_rpt"/>
</dbReference>
<keyword evidence="1" id="KW-0802">TPR repeat</keyword>
<feature type="repeat" description="TPR" evidence="1">
    <location>
        <begin position="353"/>
        <end position="386"/>
    </location>
</feature>
<dbReference type="PANTHER" id="PTHR42345">
    <property type="entry name" value="TPR_REGION DOMAIN-CONTAINING PROTEIN"/>
    <property type="match status" value="1"/>
</dbReference>
<dbReference type="EMBL" id="CDMC01000013">
    <property type="protein sequence ID" value="CEL09207.1"/>
    <property type="molecule type" value="Genomic_DNA"/>
</dbReference>
<dbReference type="Gene3D" id="1.25.40.10">
    <property type="entry name" value="Tetratricopeptide repeat domain"/>
    <property type="match status" value="1"/>
</dbReference>
<dbReference type="STRING" id="454130.A0A0U5GDA8"/>
<gene>
    <name evidence="2" type="ORF">ASPCAL12346</name>
</gene>
<keyword evidence="3" id="KW-1185">Reference proteome</keyword>
<dbReference type="Proteomes" id="UP000054771">
    <property type="component" value="Unassembled WGS sequence"/>
</dbReference>